<dbReference type="PRINTS" id="PR00125">
    <property type="entry name" value="ATPASEDELTA"/>
</dbReference>
<keyword evidence="5 8" id="KW-0472">Membrane</keyword>
<evidence type="ECO:0000313" key="9">
    <source>
        <dbReference type="EMBL" id="AJG97118.1"/>
    </source>
</evidence>
<dbReference type="Pfam" id="PF00213">
    <property type="entry name" value="OSCP"/>
    <property type="match status" value="1"/>
</dbReference>
<evidence type="ECO:0000256" key="7">
    <source>
        <dbReference type="ARBA" id="ARBA00023310"/>
    </source>
</evidence>
<evidence type="ECO:0000256" key="2">
    <source>
        <dbReference type="ARBA" id="ARBA00022448"/>
    </source>
</evidence>
<evidence type="ECO:0000256" key="5">
    <source>
        <dbReference type="ARBA" id="ARBA00023136"/>
    </source>
</evidence>
<comment type="function">
    <text evidence="8">F(1)F(0) ATP synthase produces ATP from ADP in the presence of a proton or sodium gradient. F-type ATPases consist of two structural domains, F(1) containing the extramembraneous catalytic core and F(0) containing the membrane proton channel, linked together by a central stalk and a peripheral stalk. During catalysis, ATP synthesis in the catalytic domain of F(1) is coupled via a rotary mechanism of the central stalk subunits to proton translocation.</text>
</comment>
<comment type="similarity">
    <text evidence="8">Belongs to the ATPase delta chain family.</text>
</comment>
<dbReference type="KEGG" id="cbei:LF65_00474"/>
<evidence type="ECO:0000256" key="4">
    <source>
        <dbReference type="ARBA" id="ARBA00023065"/>
    </source>
</evidence>
<accession>A0A0B5QK77</accession>
<dbReference type="GO" id="GO:0045259">
    <property type="term" value="C:proton-transporting ATP synthase complex"/>
    <property type="evidence" value="ECO:0007669"/>
    <property type="project" value="UniProtKB-KW"/>
</dbReference>
<dbReference type="Proteomes" id="UP000031866">
    <property type="component" value="Chromosome"/>
</dbReference>
<dbReference type="GO" id="GO:0046933">
    <property type="term" value="F:proton-transporting ATP synthase activity, rotational mechanism"/>
    <property type="evidence" value="ECO:0007669"/>
    <property type="project" value="UniProtKB-UniRule"/>
</dbReference>
<evidence type="ECO:0000256" key="3">
    <source>
        <dbReference type="ARBA" id="ARBA00022781"/>
    </source>
</evidence>
<dbReference type="HAMAP" id="MF_01416">
    <property type="entry name" value="ATP_synth_delta_bact"/>
    <property type="match status" value="1"/>
</dbReference>
<dbReference type="InterPro" id="IPR000711">
    <property type="entry name" value="ATPase_OSCP/dsu"/>
</dbReference>
<evidence type="ECO:0000256" key="1">
    <source>
        <dbReference type="ARBA" id="ARBA00004370"/>
    </source>
</evidence>
<dbReference type="OrthoDB" id="9802471at2"/>
<dbReference type="GO" id="GO:0005886">
    <property type="term" value="C:plasma membrane"/>
    <property type="evidence" value="ECO:0007669"/>
    <property type="project" value="UniProtKB-SubCell"/>
</dbReference>
<gene>
    <name evidence="8" type="primary">atpH</name>
    <name evidence="9" type="ORF">LF65_00474</name>
</gene>
<protein>
    <recommendedName>
        <fullName evidence="8">ATP synthase subunit delta</fullName>
    </recommendedName>
    <alternativeName>
        <fullName evidence="8">ATP synthase F(1) sector subunit delta</fullName>
    </alternativeName>
    <alternativeName>
        <fullName evidence="8">F-type ATPase subunit delta</fullName>
        <shortName evidence="8">F-ATPase subunit delta</shortName>
    </alternativeName>
</protein>
<comment type="subcellular location">
    <subcellularLocation>
        <location evidence="8">Cell membrane</location>
        <topology evidence="8">Peripheral membrane protein</topology>
    </subcellularLocation>
    <subcellularLocation>
        <location evidence="1">Membrane</location>
    </subcellularLocation>
</comment>
<evidence type="ECO:0000256" key="6">
    <source>
        <dbReference type="ARBA" id="ARBA00023196"/>
    </source>
</evidence>
<dbReference type="STRING" id="1520.LF65_00474"/>
<proteinExistence type="inferred from homology"/>
<dbReference type="InterPro" id="IPR026015">
    <property type="entry name" value="ATP_synth_OSCP/delta_N_sf"/>
</dbReference>
<dbReference type="SUPFAM" id="SSF47928">
    <property type="entry name" value="N-terminal domain of the delta subunit of the F1F0-ATP synthase"/>
    <property type="match status" value="1"/>
</dbReference>
<keyword evidence="6 8" id="KW-0139">CF(1)</keyword>
<reference evidence="10" key="1">
    <citation type="submission" date="2014-12" db="EMBL/GenBank/DDBJ databases">
        <title>Genome sequence of Clostridium beijerinckii strain 59B.</title>
        <authorList>
            <person name="Little G.T."/>
            <person name="Minton N.P."/>
        </authorList>
    </citation>
    <scope>NUCLEOTIDE SEQUENCE [LARGE SCALE GENOMIC DNA]</scope>
    <source>
        <strain evidence="10">59B</strain>
    </source>
</reference>
<dbReference type="InterPro" id="IPR020781">
    <property type="entry name" value="ATPase_OSCP/d_CS"/>
</dbReference>
<dbReference type="PANTHER" id="PTHR11910">
    <property type="entry name" value="ATP SYNTHASE DELTA CHAIN"/>
    <property type="match status" value="1"/>
</dbReference>
<comment type="function">
    <text evidence="8">This protein is part of the stalk that links CF(0) to CF(1). It either transmits conformational changes from CF(0) to CF(1) or is implicated in proton conduction.</text>
</comment>
<dbReference type="Gene3D" id="1.10.520.20">
    <property type="entry name" value="N-terminal domain of the delta subunit of the F1F0-ATP synthase"/>
    <property type="match status" value="1"/>
</dbReference>
<evidence type="ECO:0000313" key="10">
    <source>
        <dbReference type="Proteomes" id="UP000031866"/>
    </source>
</evidence>
<dbReference type="EMBL" id="CP010086">
    <property type="protein sequence ID" value="AJG97118.1"/>
    <property type="molecule type" value="Genomic_DNA"/>
</dbReference>
<sequence>MQEYLEKRYALALYEIAEKNNKVDEYLRDLTDICDIFDENKEFYEVINHPKINTAKKKQLFTDLFKGKIDEELLAFMMILIEKDRILQLREILDQTEKIDLERRNTIRGMVKTVVPLLDEELEQLKSIFEKKYEKNIIFDTKIDKSLLGGVYVKVGNDIIDGTIKSKIEEMKELMLKKE</sequence>
<dbReference type="AlphaFoldDB" id="A0A0B5QK77"/>
<dbReference type="NCBIfam" id="NF004403">
    <property type="entry name" value="PRK05758.2-4"/>
    <property type="match status" value="1"/>
</dbReference>
<keyword evidence="2 8" id="KW-0813">Transport</keyword>
<dbReference type="NCBIfam" id="TIGR01145">
    <property type="entry name" value="ATP_synt_delta"/>
    <property type="match status" value="1"/>
</dbReference>
<keyword evidence="4 8" id="KW-0406">Ion transport</keyword>
<keyword evidence="3 8" id="KW-0375">Hydrogen ion transport</keyword>
<evidence type="ECO:0000256" key="8">
    <source>
        <dbReference type="HAMAP-Rule" id="MF_01416"/>
    </source>
</evidence>
<keyword evidence="7 8" id="KW-0066">ATP synthesis</keyword>
<dbReference type="RefSeq" id="WP_041893800.1">
    <property type="nucleotide sequence ID" value="NZ_CP010086.2"/>
</dbReference>
<name>A0A0B5QK77_CLOBE</name>
<organism evidence="9 10">
    <name type="scientific">Clostridium beijerinckii</name>
    <name type="common">Clostridium MP</name>
    <dbReference type="NCBI Taxonomy" id="1520"/>
    <lineage>
        <taxon>Bacteria</taxon>
        <taxon>Bacillati</taxon>
        <taxon>Bacillota</taxon>
        <taxon>Clostridia</taxon>
        <taxon>Eubacteriales</taxon>
        <taxon>Clostridiaceae</taxon>
        <taxon>Clostridium</taxon>
    </lineage>
</organism>
<keyword evidence="8" id="KW-1003">Cell membrane</keyword>
<comment type="subunit">
    <text evidence="8">F-type ATPases have 2 components, F(1) - the catalytic core - and F(0) - the membrane proton channel. F(1) has five subunits: alpha(3), beta(3), gamma(1), delta(1), epsilon(1). F(0) has three main subunits: a(1), b(2) and c(10-14). The alpha and beta chains form an alternating ring which encloses part of the gamma chain. F(1) is attached to F(0) by a central stalk formed by the gamma and epsilon chains, while a peripheral stalk is formed by the delta and b chains.</text>
</comment>
<dbReference type="PROSITE" id="PS00389">
    <property type="entry name" value="ATPASE_DELTA"/>
    <property type="match status" value="1"/>
</dbReference>